<feature type="region of interest" description="Disordered" evidence="6">
    <location>
        <begin position="1"/>
        <end position="325"/>
    </location>
</feature>
<organism evidence="7 8">
    <name type="scientific">Kwoniella heveanensis BCC8398</name>
    <dbReference type="NCBI Taxonomy" id="1296120"/>
    <lineage>
        <taxon>Eukaryota</taxon>
        <taxon>Fungi</taxon>
        <taxon>Dikarya</taxon>
        <taxon>Basidiomycota</taxon>
        <taxon>Agaricomycotina</taxon>
        <taxon>Tremellomycetes</taxon>
        <taxon>Tremellales</taxon>
        <taxon>Cryptococcaceae</taxon>
        <taxon>Kwoniella</taxon>
    </lineage>
</organism>
<keyword evidence="8" id="KW-1185">Reference proteome</keyword>
<feature type="compositionally biased region" description="Polar residues" evidence="6">
    <location>
        <begin position="271"/>
        <end position="283"/>
    </location>
</feature>
<gene>
    <name evidence="7" type="ORF">I316_05555</name>
</gene>
<feature type="compositionally biased region" description="Pro residues" evidence="6">
    <location>
        <begin position="128"/>
        <end position="142"/>
    </location>
</feature>
<feature type="compositionally biased region" description="Low complexity" evidence="6">
    <location>
        <begin position="392"/>
        <end position="403"/>
    </location>
</feature>
<dbReference type="STRING" id="1296120.A0A1B9GPK3"/>
<name>A0A1B9GPK3_9TREE</name>
<evidence type="ECO:0000313" key="8">
    <source>
        <dbReference type="Proteomes" id="UP000092666"/>
    </source>
</evidence>
<dbReference type="EMBL" id="KV700128">
    <property type="protein sequence ID" value="OCF32918.1"/>
    <property type="molecule type" value="Genomic_DNA"/>
</dbReference>
<dbReference type="OrthoDB" id="10258327at2759"/>
<evidence type="ECO:0000256" key="6">
    <source>
        <dbReference type="SAM" id="MobiDB-lite"/>
    </source>
</evidence>
<evidence type="ECO:0000256" key="1">
    <source>
        <dbReference type="ARBA" id="ARBA00004123"/>
    </source>
</evidence>
<dbReference type="GO" id="GO:0006338">
    <property type="term" value="P:chromatin remodeling"/>
    <property type="evidence" value="ECO:0007669"/>
    <property type="project" value="InterPro"/>
</dbReference>
<evidence type="ECO:0000256" key="4">
    <source>
        <dbReference type="ARBA" id="ARBA00023163"/>
    </source>
</evidence>
<feature type="compositionally biased region" description="Basic residues" evidence="6">
    <location>
        <begin position="116"/>
        <end position="126"/>
    </location>
</feature>
<dbReference type="GO" id="GO:0000228">
    <property type="term" value="C:nuclear chromosome"/>
    <property type="evidence" value="ECO:0007669"/>
    <property type="project" value="InterPro"/>
</dbReference>
<proteinExistence type="inferred from homology"/>
<keyword evidence="3" id="KW-0805">Transcription regulation</keyword>
<comment type="subcellular location">
    <subcellularLocation>
        <location evidence="1">Nucleus</location>
    </subcellularLocation>
</comment>
<sequence>MPAQFSFPPPGWPSNTVPSPSHSSSSPSHHHQQQQQYLPPPQQQSRPHKSRSHHDQHPQQYEPYTNGPSYIPYNAIPYPPFPHPSPPPLGPQPFFPSHSHPFPPQSPYPFVPIHHPLQHQHHHHHQQLPPPFPYHPPAPPSPHGLQIQYVPPLQPQPQPLPQPLPQPHPQPVSRSHPPSIPPPHQQLPPPPPPPSQPQTSHSSSDPVERTAAYQPPAPSYRSSYGQSAPTPTRPSQSQYPTAPLYGSQSQSQSQSRYQPNGTGSVPPPSSRYPTQPQARNASTVAPVYRHPASHPPGTLPFFVPPPGQPTTDPGLSTPPKSQAQYTTYPSRLRTGVTGLIQPEHVTGGSKERAHLLAELDRDIAAGGRAGSGASTPRYDSPAPYAGGGGGRRSAAAASSMLSGRRGRVVNYTEKASDDEDEDDEDDDDSDHDEAASDPEDDSYGARIPVKRGPGRPPKRDRERDSSLLIGGPEHQAAMRAGKAKRRRDEFERGLTWLGDRVPGERVKSEQVAGLTKHIYQSEELLESAAERPELLVPITVDLEVPASLNDANAQGIRIKDRFLWNINEPFIKPKSFAEIFCADVGIPTQPHAEIIENLIKAQIEEAQNTLEVDILNEDVTEDDVLWSDDEVEDVMEVDTTSSPQGEAGLAENNKEIRGVSEGVDAVDDAEGQVDAANEKEEKEKVWEEADCRIVINLDVQIYTHLLRDRIEWDLSSTLPPSVFAKQYCAELGLTGEAIPLVTIAIHEELLRHKKDALELELFATTHPEEQAKWERSNVLPKTNSRKGNKGLVGVWRDWYDREEFGPVLMELSFEEIASREQERVREARRVMRGLTTTTSKRRR</sequence>
<reference evidence="8" key="2">
    <citation type="submission" date="2013-12" db="EMBL/GenBank/DDBJ databases">
        <title>Evolution of pathogenesis and genome organization in the Tremellales.</title>
        <authorList>
            <person name="Cuomo C."/>
            <person name="Litvintseva A."/>
            <person name="Heitman J."/>
            <person name="Chen Y."/>
            <person name="Sun S."/>
            <person name="Springer D."/>
            <person name="Dromer F."/>
            <person name="Young S."/>
            <person name="Zeng Q."/>
            <person name="Chapman S."/>
            <person name="Gujja S."/>
            <person name="Saif S."/>
            <person name="Birren B."/>
        </authorList>
    </citation>
    <scope>NUCLEOTIDE SEQUENCE [LARGE SCALE GENOMIC DNA]</scope>
    <source>
        <strain evidence="8">BCC8398</strain>
    </source>
</reference>
<evidence type="ECO:0000313" key="7">
    <source>
        <dbReference type="EMBL" id="OCF32918.1"/>
    </source>
</evidence>
<evidence type="ECO:0000256" key="2">
    <source>
        <dbReference type="ARBA" id="ARBA00010239"/>
    </source>
</evidence>
<dbReference type="Pfam" id="PF04855">
    <property type="entry name" value="SNF5"/>
    <property type="match status" value="1"/>
</dbReference>
<feature type="region of interest" description="Disordered" evidence="6">
    <location>
        <begin position="366"/>
        <end position="470"/>
    </location>
</feature>
<feature type="compositionally biased region" description="Pro residues" evidence="6">
    <location>
        <begin position="178"/>
        <end position="196"/>
    </location>
</feature>
<comment type="similarity">
    <text evidence="2">Belongs to the SNF5 family.</text>
</comment>
<reference evidence="7 8" key="1">
    <citation type="submission" date="2013-07" db="EMBL/GenBank/DDBJ databases">
        <title>The Genome Sequence of Cryptococcus heveanensis BCC8398.</title>
        <authorList>
            <consortium name="The Broad Institute Genome Sequencing Platform"/>
            <person name="Cuomo C."/>
            <person name="Litvintseva A."/>
            <person name="Chen Y."/>
            <person name="Heitman J."/>
            <person name="Sun S."/>
            <person name="Springer D."/>
            <person name="Dromer F."/>
            <person name="Young S.K."/>
            <person name="Zeng Q."/>
            <person name="Gargeya S."/>
            <person name="Fitzgerald M."/>
            <person name="Abouelleil A."/>
            <person name="Alvarado L."/>
            <person name="Berlin A.M."/>
            <person name="Chapman S.B."/>
            <person name="Dewar J."/>
            <person name="Goldberg J."/>
            <person name="Griggs A."/>
            <person name="Gujja S."/>
            <person name="Hansen M."/>
            <person name="Howarth C."/>
            <person name="Imamovic A."/>
            <person name="Larimer J."/>
            <person name="McCowan C."/>
            <person name="Murphy C."/>
            <person name="Pearson M."/>
            <person name="Priest M."/>
            <person name="Roberts A."/>
            <person name="Saif S."/>
            <person name="Shea T."/>
            <person name="Sykes S."/>
            <person name="Wortman J."/>
            <person name="Nusbaum C."/>
            <person name="Birren B."/>
        </authorList>
    </citation>
    <scope>NUCLEOTIDE SEQUENCE [LARGE SCALE GENOMIC DNA]</scope>
    <source>
        <strain evidence="7 8">BCC8398</strain>
    </source>
</reference>
<dbReference type="AlphaFoldDB" id="A0A1B9GPK3"/>
<feature type="compositionally biased region" description="Pro residues" evidence="6">
    <location>
        <begin position="152"/>
        <end position="170"/>
    </location>
</feature>
<feature type="compositionally biased region" description="Low complexity" evidence="6">
    <location>
        <begin position="18"/>
        <end position="37"/>
    </location>
</feature>
<feature type="compositionally biased region" description="Pro residues" evidence="6">
    <location>
        <begin position="77"/>
        <end position="94"/>
    </location>
</feature>
<dbReference type="Proteomes" id="UP000092666">
    <property type="component" value="Unassembled WGS sequence"/>
</dbReference>
<dbReference type="InterPro" id="IPR006939">
    <property type="entry name" value="SNF5"/>
</dbReference>
<protein>
    <recommendedName>
        <fullName evidence="9">Chromatin structure-remodeling complex subunit SFH1</fullName>
    </recommendedName>
</protein>
<evidence type="ECO:0000256" key="3">
    <source>
        <dbReference type="ARBA" id="ARBA00023015"/>
    </source>
</evidence>
<accession>A0A1B9GPK3</accession>
<evidence type="ECO:0008006" key="9">
    <source>
        <dbReference type="Google" id="ProtNLM"/>
    </source>
</evidence>
<feature type="compositionally biased region" description="Polar residues" evidence="6">
    <location>
        <begin position="58"/>
        <end position="68"/>
    </location>
</feature>
<evidence type="ECO:0000256" key="5">
    <source>
        <dbReference type="ARBA" id="ARBA00023242"/>
    </source>
</evidence>
<keyword evidence="4" id="KW-0804">Transcription</keyword>
<feature type="compositionally biased region" description="Pro residues" evidence="6">
    <location>
        <begin position="293"/>
        <end position="308"/>
    </location>
</feature>
<feature type="compositionally biased region" description="Polar residues" evidence="6">
    <location>
        <begin position="309"/>
        <end position="325"/>
    </location>
</feature>
<keyword evidence="5" id="KW-0539">Nucleus</keyword>
<feature type="compositionally biased region" description="Pro residues" evidence="6">
    <location>
        <begin position="101"/>
        <end position="110"/>
    </location>
</feature>
<dbReference type="PANTHER" id="PTHR10019">
    <property type="entry name" value="SNF5"/>
    <property type="match status" value="1"/>
</dbReference>
<feature type="compositionally biased region" description="Polar residues" evidence="6">
    <location>
        <begin position="220"/>
        <end position="240"/>
    </location>
</feature>
<feature type="compositionally biased region" description="Acidic residues" evidence="6">
    <location>
        <begin position="416"/>
        <end position="442"/>
    </location>
</feature>